<dbReference type="PROSITE" id="PS50035">
    <property type="entry name" value="PLD"/>
    <property type="match status" value="2"/>
</dbReference>
<dbReference type="CDD" id="cd09129">
    <property type="entry name" value="PLDc_unchar2_1"/>
    <property type="match status" value="1"/>
</dbReference>
<dbReference type="SUPFAM" id="SSF56024">
    <property type="entry name" value="Phospholipase D/nuclease"/>
    <property type="match status" value="2"/>
</dbReference>
<reference evidence="2 3" key="1">
    <citation type="submission" date="2015-04" db="EMBL/GenBank/DDBJ databases">
        <title>Taxonomic description and genome sequence of Bacillus campisalis sp. nov., a novel member of the genus Bacillus isolated from solar saltern.</title>
        <authorList>
            <person name="Mathan Kumar R."/>
            <person name="Kaur G."/>
            <person name="Kumar A."/>
            <person name="Singh N.K."/>
            <person name="Kaur N."/>
            <person name="Kumar N."/>
            <person name="Mayilraj S."/>
        </authorList>
    </citation>
    <scope>NUCLEOTIDE SEQUENCE [LARGE SCALE GENOMIC DNA]</scope>
    <source>
        <strain evidence="2 3">SA2-6</strain>
    </source>
</reference>
<dbReference type="Gene3D" id="3.30.870.10">
    <property type="entry name" value="Endonuclease Chain A"/>
    <property type="match status" value="2"/>
</dbReference>
<dbReference type="GO" id="GO:0032049">
    <property type="term" value="P:cardiolipin biosynthetic process"/>
    <property type="evidence" value="ECO:0007669"/>
    <property type="project" value="UniProtKB-ARBA"/>
</dbReference>
<evidence type="ECO:0000313" key="3">
    <source>
        <dbReference type="Proteomes" id="UP000034166"/>
    </source>
</evidence>
<dbReference type="Proteomes" id="UP000034166">
    <property type="component" value="Unassembled WGS sequence"/>
</dbReference>
<dbReference type="GO" id="GO:0030572">
    <property type="term" value="F:phosphatidyltransferase activity"/>
    <property type="evidence" value="ECO:0007669"/>
    <property type="project" value="UniProtKB-ARBA"/>
</dbReference>
<dbReference type="RefSeq" id="WP_046524400.1">
    <property type="nucleotide sequence ID" value="NZ_LAYY01000015.1"/>
</dbReference>
<feature type="domain" description="PLD phosphodiesterase" evidence="1">
    <location>
        <begin position="378"/>
        <end position="408"/>
    </location>
</feature>
<accession>A0A0M2SWG2</accession>
<dbReference type="PANTHER" id="PTHR21248:SF22">
    <property type="entry name" value="PHOSPHOLIPASE D"/>
    <property type="match status" value="1"/>
</dbReference>
<dbReference type="Pfam" id="PF13091">
    <property type="entry name" value="PLDc_2"/>
    <property type="match status" value="1"/>
</dbReference>
<sequence length="477" mass="54189">MKTLLTKMKSYKVLIPLILLLIVGGTIVYHTTKSLPEGLSYEGGVYQTDHVRFLYDLTYKDSDGNVRKEQQIFQRVLEAVEEAEEFIVLDMFLFNNYVNEDKNYPKITETLTETLIDMKEEKDVQIHVITDPVNLTYGSHATGHLQEMRDHGIEVIFTNLEPLRDSNPLYSGVWRVFLQWFGQAGEGWLPNPMASTAPDVTLRSYLELLNVKANHRKVLVTDQTAIVASANPHDESGFHSNIALETDGNVIADLLETEQAVADFSGGSKFPEMEKKADRGSMNVQALTEGKIHQHVVGELNDSQPGDKVWIGMFYLADRKVIDAIGKAAERGAEVRIILDPNKNAFGNKKSGLPNVPVAAELVRMGNDNIEVKWYNTGEEQYHSKIIYFDRGEERMVIGGSANFTRRNLDDLNLETNLKVWGPSDAESMQEVDFYFKRIWTNEDGEFTLSYNENEDKLTAAKYIVYWIQKLLRLTTF</sequence>
<name>A0A0M2SWG2_9BACI</name>
<organism evidence="2 3">
    <name type="scientific">Mesobacillus campisalis</name>
    <dbReference type="NCBI Taxonomy" id="1408103"/>
    <lineage>
        <taxon>Bacteria</taxon>
        <taxon>Bacillati</taxon>
        <taxon>Bacillota</taxon>
        <taxon>Bacilli</taxon>
        <taxon>Bacillales</taxon>
        <taxon>Bacillaceae</taxon>
        <taxon>Mesobacillus</taxon>
    </lineage>
</organism>
<dbReference type="PATRIC" id="fig|1408103.3.peg.3138"/>
<comment type="caution">
    <text evidence="2">The sequence shown here is derived from an EMBL/GenBank/DDBJ whole genome shotgun (WGS) entry which is preliminary data.</text>
</comment>
<dbReference type="PANTHER" id="PTHR21248">
    <property type="entry name" value="CARDIOLIPIN SYNTHASE"/>
    <property type="match status" value="1"/>
</dbReference>
<dbReference type="InterPro" id="IPR001736">
    <property type="entry name" value="PLipase_D/transphosphatidylase"/>
</dbReference>
<dbReference type="EMBL" id="LAYY01000015">
    <property type="protein sequence ID" value="KKK37307.1"/>
    <property type="molecule type" value="Genomic_DNA"/>
</dbReference>
<feature type="domain" description="PLD phosphodiesterase" evidence="1">
    <location>
        <begin position="210"/>
        <end position="236"/>
    </location>
</feature>
<protein>
    <submittedName>
        <fullName evidence="2">Phospholipase</fullName>
    </submittedName>
</protein>
<gene>
    <name evidence="2" type="ORF">WQ57_13955</name>
</gene>
<dbReference type="CDD" id="cd09130">
    <property type="entry name" value="PLDc_unchar2_2"/>
    <property type="match status" value="1"/>
</dbReference>
<evidence type="ECO:0000313" key="2">
    <source>
        <dbReference type="EMBL" id="KKK37307.1"/>
    </source>
</evidence>
<dbReference type="InterPro" id="IPR025202">
    <property type="entry name" value="PLD-like_dom"/>
</dbReference>
<dbReference type="AlphaFoldDB" id="A0A0M2SWG2"/>
<evidence type="ECO:0000259" key="1">
    <source>
        <dbReference type="PROSITE" id="PS50035"/>
    </source>
</evidence>
<dbReference type="OrthoDB" id="92272at2"/>
<proteinExistence type="predicted"/>
<keyword evidence="3" id="KW-1185">Reference proteome</keyword>